<evidence type="ECO:0000313" key="1">
    <source>
        <dbReference type="EMBL" id="KAJ7354012.1"/>
    </source>
</evidence>
<dbReference type="AlphaFoldDB" id="A0AAD7EVA4"/>
<name>A0AAD7EVA4_9AGAR</name>
<dbReference type="Proteomes" id="UP001218218">
    <property type="component" value="Unassembled WGS sequence"/>
</dbReference>
<keyword evidence="2" id="KW-1185">Reference proteome</keyword>
<dbReference type="EMBL" id="JARIHO010000010">
    <property type="protein sequence ID" value="KAJ7354012.1"/>
    <property type="molecule type" value="Genomic_DNA"/>
</dbReference>
<evidence type="ECO:0000313" key="2">
    <source>
        <dbReference type="Proteomes" id="UP001218218"/>
    </source>
</evidence>
<reference evidence="1" key="1">
    <citation type="submission" date="2023-03" db="EMBL/GenBank/DDBJ databases">
        <title>Massive genome expansion in bonnet fungi (Mycena s.s.) driven by repeated elements and novel gene families across ecological guilds.</title>
        <authorList>
            <consortium name="Lawrence Berkeley National Laboratory"/>
            <person name="Harder C.B."/>
            <person name="Miyauchi S."/>
            <person name="Viragh M."/>
            <person name="Kuo A."/>
            <person name="Thoen E."/>
            <person name="Andreopoulos B."/>
            <person name="Lu D."/>
            <person name="Skrede I."/>
            <person name="Drula E."/>
            <person name="Henrissat B."/>
            <person name="Morin E."/>
            <person name="Kohler A."/>
            <person name="Barry K."/>
            <person name="LaButti K."/>
            <person name="Morin E."/>
            <person name="Salamov A."/>
            <person name="Lipzen A."/>
            <person name="Mereny Z."/>
            <person name="Hegedus B."/>
            <person name="Baldrian P."/>
            <person name="Stursova M."/>
            <person name="Weitz H."/>
            <person name="Taylor A."/>
            <person name="Grigoriev I.V."/>
            <person name="Nagy L.G."/>
            <person name="Martin F."/>
            <person name="Kauserud H."/>
        </authorList>
    </citation>
    <scope>NUCLEOTIDE SEQUENCE</scope>
    <source>
        <strain evidence="1">CBHHK002</strain>
    </source>
</reference>
<proteinExistence type="predicted"/>
<accession>A0AAD7EVA4</accession>
<protein>
    <submittedName>
        <fullName evidence="1">Uncharacterized protein</fullName>
    </submittedName>
</protein>
<organism evidence="1 2">
    <name type="scientific">Mycena albidolilacea</name>
    <dbReference type="NCBI Taxonomy" id="1033008"/>
    <lineage>
        <taxon>Eukaryota</taxon>
        <taxon>Fungi</taxon>
        <taxon>Dikarya</taxon>
        <taxon>Basidiomycota</taxon>
        <taxon>Agaricomycotina</taxon>
        <taxon>Agaricomycetes</taxon>
        <taxon>Agaricomycetidae</taxon>
        <taxon>Agaricales</taxon>
        <taxon>Marasmiineae</taxon>
        <taxon>Mycenaceae</taxon>
        <taxon>Mycena</taxon>
    </lineage>
</organism>
<comment type="caution">
    <text evidence="1">The sequence shown here is derived from an EMBL/GenBank/DDBJ whole genome shotgun (WGS) entry which is preliminary data.</text>
</comment>
<gene>
    <name evidence="1" type="ORF">DFH08DRAFT_803920</name>
</gene>
<sequence>MATRTQAPQGETIDQLEARLAHMKKVAATEPETCPGLKGTDQVLFSVSAGLLLHYAKTCDEMAGMWANVTRYLKLEQQPGVSGLAFGCRWKDITPIAEVDGVKMTVEFDTDPRVEFDNWQFERHVVEELGADAGLIGVEYSVSDVGVLREMGEAEVGFWQELLSHSPNQIIRLTKS</sequence>